<evidence type="ECO:0000256" key="5">
    <source>
        <dbReference type="ARBA" id="ARBA00022519"/>
    </source>
</evidence>
<evidence type="ECO:0000256" key="9">
    <source>
        <dbReference type="ARBA" id="ARBA00023136"/>
    </source>
</evidence>
<dbReference type="RefSeq" id="WP_093227438.1">
    <property type="nucleotide sequence ID" value="NZ_LT629803.1"/>
</dbReference>
<dbReference type="Proteomes" id="UP000295254">
    <property type="component" value="Unassembled WGS sequence"/>
</dbReference>
<keyword evidence="4" id="KW-1003">Cell membrane</keyword>
<keyword evidence="7" id="KW-0653">Protein transport</keyword>
<keyword evidence="9" id="KW-0472">Membrane</keyword>
<evidence type="ECO:0000256" key="6">
    <source>
        <dbReference type="ARBA" id="ARBA00022692"/>
    </source>
</evidence>
<organism evidence="10 11">
    <name type="scientific">Pseudomonas vancouverensis</name>
    <dbReference type="NCBI Taxonomy" id="95300"/>
    <lineage>
        <taxon>Bacteria</taxon>
        <taxon>Pseudomonadati</taxon>
        <taxon>Pseudomonadota</taxon>
        <taxon>Gammaproteobacteria</taxon>
        <taxon>Pseudomonadales</taxon>
        <taxon>Pseudomonadaceae</taxon>
        <taxon>Pseudomonas</taxon>
    </lineage>
</organism>
<dbReference type="EMBL" id="RRZK01000031">
    <property type="protein sequence ID" value="TDB58002.1"/>
    <property type="molecule type" value="Genomic_DNA"/>
</dbReference>
<dbReference type="STRING" id="95300.SAMN05216558_4737"/>
<evidence type="ECO:0000256" key="3">
    <source>
        <dbReference type="ARBA" id="ARBA00022448"/>
    </source>
</evidence>
<dbReference type="GO" id="GO:0015628">
    <property type="term" value="P:protein secretion by the type II secretion system"/>
    <property type="evidence" value="ECO:0007669"/>
    <property type="project" value="InterPro"/>
</dbReference>
<gene>
    <name evidence="10" type="ORF">EIY72_23805</name>
</gene>
<dbReference type="SUPFAM" id="SSF103054">
    <property type="entry name" value="General secretion pathway protein M, EpsM"/>
    <property type="match status" value="1"/>
</dbReference>
<evidence type="ECO:0000313" key="11">
    <source>
        <dbReference type="Proteomes" id="UP000295254"/>
    </source>
</evidence>
<keyword evidence="5" id="KW-0997">Cell inner membrane</keyword>
<comment type="subcellular location">
    <subcellularLocation>
        <location evidence="1">Cell inner membrane</location>
        <topology evidence="1">Single-pass membrane protein</topology>
    </subcellularLocation>
</comment>
<sequence length="143" mass="16274">MKQAWQRISAREQRLLQMLAAFLSAVVAYSLIWQPTRQRLESAERQYQQQAQLAAQLLQATPRGRSSVDTRQPFSLRISQSASVAGLEIHQMETDAELLRLTLNGTPQALLQWLDGVEREGVALHTLTLEKRDARLEARVVLR</sequence>
<evidence type="ECO:0000256" key="2">
    <source>
        <dbReference type="ARBA" id="ARBA00010637"/>
    </source>
</evidence>
<evidence type="ECO:0000313" key="10">
    <source>
        <dbReference type="EMBL" id="TDB58002.1"/>
    </source>
</evidence>
<keyword evidence="8" id="KW-1133">Transmembrane helix</keyword>
<evidence type="ECO:0000256" key="1">
    <source>
        <dbReference type="ARBA" id="ARBA00004377"/>
    </source>
</evidence>
<name>A0A1H2PBF1_PSEVA</name>
<dbReference type="AlphaFoldDB" id="A0A1H2PBF1"/>
<keyword evidence="3" id="KW-0813">Transport</keyword>
<dbReference type="Pfam" id="PF04612">
    <property type="entry name" value="T2SSM"/>
    <property type="match status" value="1"/>
</dbReference>
<reference evidence="11" key="1">
    <citation type="journal article" date="2019" name="bioRxiv">
        <title>Bacterially produced spermidine induces plant systemic susceptibility to pathogens.</title>
        <authorList>
            <person name="Melnyk R.A."/>
            <person name="Beskrovnaya P.A."/>
            <person name="Liu Z."/>
            <person name="Song Y."/>
            <person name="Haney C.H."/>
        </authorList>
    </citation>
    <scope>NUCLEOTIDE SEQUENCE [LARGE SCALE GENOMIC DNA]</scope>
    <source>
        <strain evidence="11">Dha-51</strain>
    </source>
</reference>
<protein>
    <submittedName>
        <fullName evidence="10">Type II secretion system protein M</fullName>
    </submittedName>
</protein>
<dbReference type="GO" id="GO:0005886">
    <property type="term" value="C:plasma membrane"/>
    <property type="evidence" value="ECO:0007669"/>
    <property type="project" value="UniProtKB-SubCell"/>
</dbReference>
<dbReference type="InterPro" id="IPR007690">
    <property type="entry name" value="T2SS_GspM"/>
</dbReference>
<dbReference type="InterPro" id="IPR023229">
    <property type="entry name" value="T2SS_M_periplasmic_sf"/>
</dbReference>
<evidence type="ECO:0000256" key="7">
    <source>
        <dbReference type="ARBA" id="ARBA00022927"/>
    </source>
</evidence>
<proteinExistence type="inferred from homology"/>
<keyword evidence="6" id="KW-0812">Transmembrane</keyword>
<keyword evidence="11" id="KW-1185">Reference proteome</keyword>
<comment type="similarity">
    <text evidence="2">Belongs to the GSP M family.</text>
</comment>
<dbReference type="GO" id="GO:0015627">
    <property type="term" value="C:type II protein secretion system complex"/>
    <property type="evidence" value="ECO:0007669"/>
    <property type="project" value="InterPro"/>
</dbReference>
<evidence type="ECO:0000256" key="8">
    <source>
        <dbReference type="ARBA" id="ARBA00022989"/>
    </source>
</evidence>
<evidence type="ECO:0000256" key="4">
    <source>
        <dbReference type="ARBA" id="ARBA00022475"/>
    </source>
</evidence>
<accession>A0A1H2PBF1</accession>
<dbReference type="Gene3D" id="3.30.1360.100">
    <property type="entry name" value="General secretion pathway protein M, EpsM"/>
    <property type="match status" value="1"/>
</dbReference>
<comment type="caution">
    <text evidence="10">The sequence shown here is derived from an EMBL/GenBank/DDBJ whole genome shotgun (WGS) entry which is preliminary data.</text>
</comment>
<dbReference type="OrthoDB" id="7029255at2"/>